<dbReference type="AlphaFoldDB" id="A0AAV0MSK5"/>
<gene>
    <name evidence="4" type="ORF">LITE_LOCUS29830</name>
</gene>
<organism evidence="4 5">
    <name type="scientific">Linum tenue</name>
    <dbReference type="NCBI Taxonomy" id="586396"/>
    <lineage>
        <taxon>Eukaryota</taxon>
        <taxon>Viridiplantae</taxon>
        <taxon>Streptophyta</taxon>
        <taxon>Embryophyta</taxon>
        <taxon>Tracheophyta</taxon>
        <taxon>Spermatophyta</taxon>
        <taxon>Magnoliopsida</taxon>
        <taxon>eudicotyledons</taxon>
        <taxon>Gunneridae</taxon>
        <taxon>Pentapetalae</taxon>
        <taxon>rosids</taxon>
        <taxon>fabids</taxon>
        <taxon>Malpighiales</taxon>
        <taxon>Linaceae</taxon>
        <taxon>Linum</taxon>
    </lineage>
</organism>
<feature type="repeat" description="PPR" evidence="3">
    <location>
        <begin position="458"/>
        <end position="492"/>
    </location>
</feature>
<protein>
    <recommendedName>
        <fullName evidence="6">Pentatricopeptide repeat-containing protein</fullName>
    </recommendedName>
</protein>
<dbReference type="Proteomes" id="UP001154282">
    <property type="component" value="Unassembled WGS sequence"/>
</dbReference>
<comment type="similarity">
    <text evidence="1">Belongs to the PPR family. P subfamily.</text>
</comment>
<feature type="repeat" description="PPR" evidence="3">
    <location>
        <begin position="393"/>
        <end position="423"/>
    </location>
</feature>
<feature type="repeat" description="PPR" evidence="3">
    <location>
        <begin position="288"/>
        <end position="322"/>
    </location>
</feature>
<dbReference type="InterPro" id="IPR011990">
    <property type="entry name" value="TPR-like_helical_dom_sf"/>
</dbReference>
<dbReference type="NCBIfam" id="TIGR00756">
    <property type="entry name" value="PPR"/>
    <property type="match status" value="13"/>
</dbReference>
<dbReference type="Gene3D" id="1.25.40.10">
    <property type="entry name" value="Tetratricopeptide repeat domain"/>
    <property type="match status" value="8"/>
</dbReference>
<comment type="caution">
    <text evidence="4">The sequence shown here is derived from an EMBL/GenBank/DDBJ whole genome shotgun (WGS) entry which is preliminary data.</text>
</comment>
<feature type="repeat" description="PPR" evidence="3">
    <location>
        <begin position="358"/>
        <end position="392"/>
    </location>
</feature>
<accession>A0AAV0MSK5</accession>
<evidence type="ECO:0000256" key="2">
    <source>
        <dbReference type="ARBA" id="ARBA00022737"/>
    </source>
</evidence>
<evidence type="ECO:0008006" key="6">
    <source>
        <dbReference type="Google" id="ProtNLM"/>
    </source>
</evidence>
<feature type="repeat" description="PPR" evidence="3">
    <location>
        <begin position="493"/>
        <end position="527"/>
    </location>
</feature>
<sequence length="846" mass="94814">MRFSSLHMAKFSRSLCSSSSQNHWSPQNLFKQGFTPTLQSINQFLYFLLSSHRFDLIAHFVYQMSRNRVQGNSQTHSISAWALLKLNMFEEAERFIKTHMPKSSTFSKYPIWDCLILGFSIHGKDPDRAFTLLQDSLMDYGVLPAYSTFRSLIHSLSSQGKITRALEVLELMNDDRVNYPYDNFVCSSVISGFCKIGKPELAIEFFHNSLTVKALKPNLVTYTALVTALCDLGRVNEVSELVCRMREEGLVLDVVFYSNWISGCLREGMLKDALQKHHDMVKEGILSDAVSYTMLIDGLSKQGSVEKTVGFLHKMVYTKLKPGLVTYSAIMLGFCRKGKVVEAFTVFELVKNLGIELDEFVYGILVDGFCRQGNFKLVSELLNEMETTGIRPSIITYNTLINGLCNAGRTSDADELSKGILGDIVTYSTLLQGYVEEDNVVRILDTIQRSKDAGISLDMMMCNILLKAHFMVGAIDEAYALYKGMQRMGLVADSVTYCTMIDGYFKVDRIDEALETFDEFRKGPISSVACYNCLISWLCKKNLVEMAMDAFLELIEKSSTLDAALTKNGGVLAAYELIMGPNDNVQGMDVVDYSLVVDGLIKEGHHIKALDICDIAEKRMNLHPSEVTYSTLIDNLCREGYLMDAKQLVDKMVVNGYRISTHVYNSLVNCYCKTGQIGEALKILSNMDTERLKPDEFTVSVVINGYCQSGNMEQALGFFSECQSKGTSPDFLGYLLLIRGLCTKGRMEEARSILREMLKSQSVLQLLSSVDNLSQTESVDGFLASLCDQGSIKEAVMIFLEAKSDIGDALWTVCTDIEIHEDNTNIGKHSMQWKVHCTKGELKNVQ</sequence>
<keyword evidence="2" id="KW-0677">Repeat</keyword>
<dbReference type="InterPro" id="IPR002885">
    <property type="entry name" value="PPR_rpt"/>
</dbReference>
<evidence type="ECO:0000256" key="3">
    <source>
        <dbReference type="PROSITE-ProRule" id="PRU00708"/>
    </source>
</evidence>
<evidence type="ECO:0000313" key="5">
    <source>
        <dbReference type="Proteomes" id="UP001154282"/>
    </source>
</evidence>
<dbReference type="Pfam" id="PF13041">
    <property type="entry name" value="PPR_2"/>
    <property type="match status" value="5"/>
</dbReference>
<proteinExistence type="inferred from homology"/>
<dbReference type="PANTHER" id="PTHR47932:SF48">
    <property type="entry name" value="OS01G0263400 PROTEIN"/>
    <property type="match status" value="1"/>
</dbReference>
<keyword evidence="5" id="KW-1185">Reference proteome</keyword>
<feature type="repeat" description="PPR" evidence="3">
    <location>
        <begin position="323"/>
        <end position="357"/>
    </location>
</feature>
<name>A0AAV0MSK5_9ROSI</name>
<evidence type="ECO:0000256" key="1">
    <source>
        <dbReference type="ARBA" id="ARBA00007626"/>
    </source>
</evidence>
<feature type="repeat" description="PPR" evidence="3">
    <location>
        <begin position="695"/>
        <end position="729"/>
    </location>
</feature>
<feature type="repeat" description="PPR" evidence="3">
    <location>
        <begin position="218"/>
        <end position="252"/>
    </location>
</feature>
<dbReference type="SUPFAM" id="SSF48452">
    <property type="entry name" value="TPR-like"/>
    <property type="match status" value="1"/>
</dbReference>
<dbReference type="EMBL" id="CAMGYJ010000007">
    <property type="protein sequence ID" value="CAI0448543.1"/>
    <property type="molecule type" value="Genomic_DNA"/>
</dbReference>
<dbReference type="PROSITE" id="PS51375">
    <property type="entry name" value="PPR"/>
    <property type="match status" value="13"/>
</dbReference>
<dbReference type="PANTHER" id="PTHR47932">
    <property type="entry name" value="ATPASE EXPRESSION PROTEIN 3"/>
    <property type="match status" value="1"/>
</dbReference>
<feature type="repeat" description="PPR" evidence="3">
    <location>
        <begin position="730"/>
        <end position="764"/>
    </location>
</feature>
<feature type="repeat" description="PPR" evidence="3">
    <location>
        <begin position="253"/>
        <end position="287"/>
    </location>
</feature>
<dbReference type="Pfam" id="PF01535">
    <property type="entry name" value="PPR"/>
    <property type="match status" value="3"/>
</dbReference>
<feature type="repeat" description="PPR" evidence="3">
    <location>
        <begin position="625"/>
        <end position="659"/>
    </location>
</feature>
<dbReference type="GO" id="GO:0003729">
    <property type="term" value="F:mRNA binding"/>
    <property type="evidence" value="ECO:0007669"/>
    <property type="project" value="TreeGrafter"/>
</dbReference>
<feature type="repeat" description="PPR" evidence="3">
    <location>
        <begin position="660"/>
        <end position="694"/>
    </location>
</feature>
<evidence type="ECO:0000313" key="4">
    <source>
        <dbReference type="EMBL" id="CAI0448543.1"/>
    </source>
</evidence>
<feature type="repeat" description="PPR" evidence="3">
    <location>
        <begin position="182"/>
        <end position="217"/>
    </location>
</feature>
<reference evidence="4" key="1">
    <citation type="submission" date="2022-08" db="EMBL/GenBank/DDBJ databases">
        <authorList>
            <person name="Gutierrez-Valencia J."/>
        </authorList>
    </citation>
    <scope>NUCLEOTIDE SEQUENCE</scope>
</reference>
<dbReference type="Pfam" id="PF12854">
    <property type="entry name" value="PPR_1"/>
    <property type="match status" value="2"/>
</dbReference>